<dbReference type="EMBL" id="CP046566">
    <property type="protein sequence ID" value="QGW28252.1"/>
    <property type="molecule type" value="Genomic_DNA"/>
</dbReference>
<reference evidence="1 2" key="1">
    <citation type="submission" date="2019-11" db="EMBL/GenBank/DDBJ databases">
        <authorList>
            <person name="Im W.T."/>
        </authorList>
    </citation>
    <scope>NUCLEOTIDE SEQUENCE [LARGE SCALE GENOMIC DNA]</scope>
    <source>
        <strain evidence="1 2">SB-02</strain>
    </source>
</reference>
<keyword evidence="2" id="KW-1185">Reference proteome</keyword>
<name>A0A6I6GMU4_9BACT</name>
<dbReference type="KEGG" id="fls:GLV81_09210"/>
<dbReference type="InterPro" id="IPR025634">
    <property type="entry name" value="DUF4292"/>
</dbReference>
<dbReference type="Pfam" id="PF14125">
    <property type="entry name" value="DUF4292"/>
    <property type="match status" value="1"/>
</dbReference>
<sequence>MKKAIYDRVHSNKIDFNYFLGKIKIDFNDSKGKNTNATAFIRIKKDSLMWISITGALGIEGFRILVRPDSVWVMDKLEKTIAARSVEYLKEIVKLPVDFTVLQDLIIGNPVFFPQNVNSFKTTGNTLMALSTGEYFKHLITVDTSNNSILHSKLDDVDQLRNRTCGISLSGYAQVQNRLFSNMREITVTEKSKLDVLLEFKQVTFDEVQTFPFTIPKNYTPK</sequence>
<organism evidence="1 2">
    <name type="scientific">Phnomibacter ginsenosidimutans</name>
    <dbReference type="NCBI Taxonomy" id="2676868"/>
    <lineage>
        <taxon>Bacteria</taxon>
        <taxon>Pseudomonadati</taxon>
        <taxon>Bacteroidota</taxon>
        <taxon>Chitinophagia</taxon>
        <taxon>Chitinophagales</taxon>
        <taxon>Chitinophagaceae</taxon>
        <taxon>Phnomibacter</taxon>
    </lineage>
</organism>
<gene>
    <name evidence="1" type="ORF">GLV81_09210</name>
</gene>
<protein>
    <submittedName>
        <fullName evidence="1">DUF4292 domain-containing protein</fullName>
    </submittedName>
</protein>
<accession>A0A6I6GMU4</accession>
<proteinExistence type="predicted"/>
<evidence type="ECO:0000313" key="2">
    <source>
        <dbReference type="Proteomes" id="UP000426027"/>
    </source>
</evidence>
<dbReference type="Gene3D" id="2.50.20.10">
    <property type="entry name" value="Lipoprotein localisation LolA/LolB/LppX"/>
    <property type="match status" value="1"/>
</dbReference>
<evidence type="ECO:0000313" key="1">
    <source>
        <dbReference type="EMBL" id="QGW28252.1"/>
    </source>
</evidence>
<dbReference type="Proteomes" id="UP000426027">
    <property type="component" value="Chromosome"/>
</dbReference>
<dbReference type="AlphaFoldDB" id="A0A6I6GMU4"/>